<dbReference type="eggNOG" id="ENOG502ZBNM">
    <property type="taxonomic scope" value="Bacteria"/>
</dbReference>
<evidence type="ECO:0000313" key="1">
    <source>
        <dbReference type="EMBL" id="AGA90858.1"/>
    </source>
</evidence>
<name>L0GVR5_9GAMM</name>
<proteinExistence type="predicted"/>
<dbReference type="AlphaFoldDB" id="L0GVR5"/>
<dbReference type="Proteomes" id="UP000010816">
    <property type="component" value="Chromosome"/>
</dbReference>
<protein>
    <submittedName>
        <fullName evidence="1">Uncharacterized protein</fullName>
    </submittedName>
</protein>
<accession>L0GVR5</accession>
<dbReference type="KEGG" id="tmb:Thimo_2107"/>
<dbReference type="EMBL" id="CP003051">
    <property type="protein sequence ID" value="AGA90858.1"/>
    <property type="molecule type" value="Genomic_DNA"/>
</dbReference>
<gene>
    <name evidence="1" type="ORF">Thimo_2107</name>
</gene>
<reference evidence="1 2" key="1">
    <citation type="submission" date="2011-09" db="EMBL/GenBank/DDBJ databases">
        <title>Complete sequence of chromosome of Thioflavicoccus mobilis 8321.</title>
        <authorList>
            <consortium name="US DOE Joint Genome Institute"/>
            <person name="Lucas S."/>
            <person name="Han J."/>
            <person name="Lapidus A."/>
            <person name="Cheng J.-F."/>
            <person name="Goodwin L."/>
            <person name="Pitluck S."/>
            <person name="Peters L."/>
            <person name="Ovchinnikova G."/>
            <person name="Lu M."/>
            <person name="Detter J.C."/>
            <person name="Han C."/>
            <person name="Tapia R."/>
            <person name="Land M."/>
            <person name="Hauser L."/>
            <person name="Kyrpides N."/>
            <person name="Ivanova N."/>
            <person name="Pagani I."/>
            <person name="Vogl K."/>
            <person name="Liu Z."/>
            <person name="Imhoff J."/>
            <person name="Thiel V."/>
            <person name="Frigaard N.-U."/>
            <person name="Bryant D."/>
            <person name="Woyke T."/>
        </authorList>
    </citation>
    <scope>NUCLEOTIDE SEQUENCE [LARGE SCALE GENOMIC DNA]</scope>
    <source>
        <strain evidence="1 2">8321</strain>
    </source>
</reference>
<keyword evidence="2" id="KW-1185">Reference proteome</keyword>
<evidence type="ECO:0000313" key="2">
    <source>
        <dbReference type="Proteomes" id="UP000010816"/>
    </source>
</evidence>
<dbReference type="HOGENOM" id="CLU_1413684_0_0_6"/>
<sequence>MPRLHPLYTKLLLLAIVFGPFFWLVFTDDGQWRTDTVLLMLFGKPALNLAPERLYPGLDEAAVGERFRKIDLDCADAATPFGDRLCTAEIGTFNSIPARSLVLYYADGRLMVAKIDYRRRYHARLLAWLTKRLGTPEAAAEGTTATWSVDEGVVVARAGELGPDEEPALLWLSRAVAVHTPAN</sequence>
<dbReference type="STRING" id="765912.Thimo_2107"/>
<organism evidence="1 2">
    <name type="scientific">Thioflavicoccus mobilis 8321</name>
    <dbReference type="NCBI Taxonomy" id="765912"/>
    <lineage>
        <taxon>Bacteria</taxon>
        <taxon>Pseudomonadati</taxon>
        <taxon>Pseudomonadota</taxon>
        <taxon>Gammaproteobacteria</taxon>
        <taxon>Chromatiales</taxon>
        <taxon>Chromatiaceae</taxon>
        <taxon>Thioflavicoccus</taxon>
    </lineage>
</organism>